<dbReference type="Proteomes" id="UP000000365">
    <property type="component" value="Chromosome"/>
</dbReference>
<dbReference type="STRING" id="410358.Mlab_0907"/>
<accession>A2SRX2</accession>
<evidence type="ECO:0000313" key="2">
    <source>
        <dbReference type="Proteomes" id="UP000000365"/>
    </source>
</evidence>
<gene>
    <name evidence="1" type="ordered locus">Mlab_0907</name>
</gene>
<evidence type="ECO:0000313" key="1">
    <source>
        <dbReference type="EMBL" id="ABN07078.1"/>
    </source>
</evidence>
<dbReference type="RefSeq" id="WP_011833279.1">
    <property type="nucleotide sequence ID" value="NC_008942.1"/>
</dbReference>
<dbReference type="KEGG" id="mla:Mlab_0907"/>
<sequence>MTEDLTPASLEALLLEWRPVPDEAFAAAYRYQEFLYCFKELRLLFEERRKELIALIQLEGLVSDAFVLEIPTDNVVNTDMLKDELPDIYDELVFIQPSDAKRFIGLKALYDLSVETAGRDRVAKVERVNLLDLKKALPADEAARYVTSVPHESLIRVVRTAE</sequence>
<organism evidence="1 2">
    <name type="scientific">Methanocorpusculum labreanum (strain ATCC 43576 / DSM 4855 / Z)</name>
    <dbReference type="NCBI Taxonomy" id="410358"/>
    <lineage>
        <taxon>Archaea</taxon>
        <taxon>Methanobacteriati</taxon>
        <taxon>Methanobacteriota</taxon>
        <taxon>Stenosarchaea group</taxon>
        <taxon>Methanomicrobia</taxon>
        <taxon>Methanomicrobiales</taxon>
        <taxon>Methanocorpusculaceae</taxon>
        <taxon>Methanocorpusculum</taxon>
    </lineage>
</organism>
<dbReference type="HOGENOM" id="CLU_1631673_0_0_2"/>
<protein>
    <submittedName>
        <fullName evidence="1">Uncharacterized protein</fullName>
    </submittedName>
</protein>
<dbReference type="GeneID" id="4794856"/>
<dbReference type="OrthoDB" id="118788at2157"/>
<proteinExistence type="predicted"/>
<dbReference type="AlphaFoldDB" id="A2SRX2"/>
<name>A2SRX2_METLZ</name>
<dbReference type="EMBL" id="CP000559">
    <property type="protein sequence ID" value="ABN07078.1"/>
    <property type="molecule type" value="Genomic_DNA"/>
</dbReference>
<keyword evidence="2" id="KW-1185">Reference proteome</keyword>
<reference evidence="1 2" key="1">
    <citation type="journal article" date="2009" name="Stand. Genomic Sci.">
        <title>Complete genome sequence of Methanocorpusculum labreanum type strain Z.</title>
        <authorList>
            <person name="Anderson I.J."/>
            <person name="Sieprawska-Lupa M."/>
            <person name="Goltsman E."/>
            <person name="Lapidus A."/>
            <person name="Copeland A."/>
            <person name="Glavina Del Rio T."/>
            <person name="Tice H."/>
            <person name="Dalin E."/>
            <person name="Barry K."/>
            <person name="Pitluck S."/>
            <person name="Hauser L."/>
            <person name="Land M."/>
            <person name="Lucas S."/>
            <person name="Richardson P."/>
            <person name="Whitman W.B."/>
            <person name="Kyrpides N.C."/>
        </authorList>
    </citation>
    <scope>NUCLEOTIDE SEQUENCE [LARGE SCALE GENOMIC DNA]</scope>
    <source>
        <strain evidence="2">ATCC 43576 / DSM 4855 / Z</strain>
    </source>
</reference>